<evidence type="ECO:0000256" key="1">
    <source>
        <dbReference type="SAM" id="MobiDB-lite"/>
    </source>
</evidence>
<dbReference type="EMBL" id="RQTE01000820">
    <property type="protein sequence ID" value="RZH96987.1"/>
    <property type="molecule type" value="Genomic_DNA"/>
</dbReference>
<gene>
    <name evidence="3" type="ORF">EIG99_15340</name>
</gene>
<feature type="region of interest" description="Disordered" evidence="1">
    <location>
        <begin position="1"/>
        <end position="82"/>
    </location>
</feature>
<reference evidence="3 4" key="1">
    <citation type="submission" date="2018-11" db="EMBL/GenBank/DDBJ databases">
        <title>Genomic profiling of Staphylococcus species from a Poultry farm system in KwaZulu-Natal, South Africa.</title>
        <authorList>
            <person name="Amoako D.G."/>
            <person name="Somboro A.M."/>
            <person name="Abia A.L.K."/>
            <person name="Bester L.A."/>
            <person name="Essack S.Y."/>
        </authorList>
    </citation>
    <scope>NUCLEOTIDE SEQUENCE [LARGE SCALE GENOMIC DNA]</scope>
    <source>
        <strain evidence="3 4">SA11</strain>
    </source>
</reference>
<protein>
    <recommendedName>
        <fullName evidence="2">ATF7-interacting protein protein binding domain-containing protein</fullName>
    </recommendedName>
</protein>
<feature type="domain" description="ATF7-interacting protein protein binding" evidence="2">
    <location>
        <begin position="6"/>
        <end position="78"/>
    </location>
</feature>
<sequence length="82" mass="9053">VIRQGFEAAKEDLKKRHEHPPNPPVSPGKTVNDVNSKNKMSYRNAGTGRQMLEAKRNVSESAPQTLQTPVNTGKDSQVNQTL</sequence>
<evidence type="ECO:0000259" key="2">
    <source>
        <dbReference type="Pfam" id="PF16788"/>
    </source>
</evidence>
<comment type="caution">
    <text evidence="3">The sequence shown here is derived from an EMBL/GenBank/DDBJ whole genome shotgun (WGS) entry which is preliminary data.</text>
</comment>
<feature type="compositionally biased region" description="Polar residues" evidence="1">
    <location>
        <begin position="59"/>
        <end position="82"/>
    </location>
</feature>
<evidence type="ECO:0000313" key="3">
    <source>
        <dbReference type="EMBL" id="RZH96987.1"/>
    </source>
</evidence>
<dbReference type="RefSeq" id="WP_130135980.1">
    <property type="nucleotide sequence ID" value="NZ_RQTE01000820.1"/>
</dbReference>
<feature type="non-terminal residue" evidence="3">
    <location>
        <position position="1"/>
    </location>
</feature>
<dbReference type="InterPro" id="IPR031870">
    <property type="entry name" value="ATF7IP_BD"/>
</dbReference>
<dbReference type="AlphaFoldDB" id="A0A4Q7CK50"/>
<organism evidence="3 4">
    <name type="scientific">Staphylococcus condimenti</name>
    <dbReference type="NCBI Taxonomy" id="70255"/>
    <lineage>
        <taxon>Bacteria</taxon>
        <taxon>Bacillati</taxon>
        <taxon>Bacillota</taxon>
        <taxon>Bacilli</taxon>
        <taxon>Bacillales</taxon>
        <taxon>Staphylococcaceae</taxon>
        <taxon>Staphylococcus</taxon>
    </lineage>
</organism>
<feature type="compositionally biased region" description="Polar residues" evidence="1">
    <location>
        <begin position="32"/>
        <end position="41"/>
    </location>
</feature>
<dbReference type="Proteomes" id="UP000293854">
    <property type="component" value="Unassembled WGS sequence"/>
</dbReference>
<evidence type="ECO:0000313" key="4">
    <source>
        <dbReference type="Proteomes" id="UP000293854"/>
    </source>
</evidence>
<name>A0A4Q7CK50_9STAP</name>
<proteinExistence type="predicted"/>
<dbReference type="Pfam" id="PF16788">
    <property type="entry name" value="ATF7IP_BD"/>
    <property type="match status" value="1"/>
</dbReference>
<accession>A0A4Q7CK50</accession>